<dbReference type="EMBL" id="AKKU01000001">
    <property type="protein sequence ID" value="EIW90216.1"/>
    <property type="molecule type" value="Genomic_DNA"/>
</dbReference>
<dbReference type="GO" id="GO:0005737">
    <property type="term" value="C:cytoplasm"/>
    <property type="evidence" value="ECO:0007669"/>
    <property type="project" value="UniProtKB-SubCell"/>
</dbReference>
<dbReference type="Proteomes" id="UP000035062">
    <property type="component" value="Unassembled WGS sequence"/>
</dbReference>
<proteinExistence type="inferred from homology"/>
<comment type="caution">
    <text evidence="9">The sequence shown here is derived from an EMBL/GenBank/DDBJ whole genome shotgun (WGS) entry which is preliminary data.</text>
</comment>
<evidence type="ECO:0000256" key="4">
    <source>
        <dbReference type="ARBA" id="ARBA00011905"/>
    </source>
</evidence>
<evidence type="ECO:0000256" key="5">
    <source>
        <dbReference type="ARBA" id="ARBA00022490"/>
    </source>
</evidence>
<dbReference type="InterPro" id="IPR029063">
    <property type="entry name" value="SAM-dependent_MTases_sf"/>
</dbReference>
<dbReference type="Pfam" id="PF05724">
    <property type="entry name" value="TPMT"/>
    <property type="match status" value="1"/>
</dbReference>
<reference evidence="9 10" key="1">
    <citation type="journal article" date="2012" name="J. Bacteriol.">
        <title>Genome Sequence of Pectin-Degrading Alishewanella agri, Isolated from Landfill Soil.</title>
        <authorList>
            <person name="Kim J."/>
            <person name="Jung J."/>
            <person name="Sung J.S."/>
            <person name="Chun J."/>
            <person name="Park W."/>
        </authorList>
    </citation>
    <scope>NUCLEOTIDE SEQUENCE [LARGE SCALE GENOMIC DNA]</scope>
    <source>
        <strain evidence="9 10">BL06</strain>
    </source>
</reference>
<dbReference type="AlphaFoldDB" id="I8UAF8"/>
<dbReference type="EC" id="2.1.1.67" evidence="4"/>
<organism evidence="9 10">
    <name type="scientific">Alishewanella agri BL06</name>
    <dbReference type="NCBI Taxonomy" id="1195246"/>
    <lineage>
        <taxon>Bacteria</taxon>
        <taxon>Pseudomonadati</taxon>
        <taxon>Pseudomonadota</taxon>
        <taxon>Gammaproteobacteria</taxon>
        <taxon>Alteromonadales</taxon>
        <taxon>Alteromonadaceae</taxon>
        <taxon>Alishewanella</taxon>
    </lineage>
</organism>
<dbReference type="GO" id="GO:0008119">
    <property type="term" value="F:thiopurine S-methyltransferase activity"/>
    <property type="evidence" value="ECO:0007669"/>
    <property type="project" value="UniProtKB-EC"/>
</dbReference>
<dbReference type="PATRIC" id="fig|1195246.3.peg.11"/>
<accession>I8UAF8</accession>
<comment type="catalytic activity">
    <reaction evidence="1">
        <text>S-adenosyl-L-methionine + a thiopurine = S-adenosyl-L-homocysteine + a thiopurine S-methylether.</text>
        <dbReference type="EC" id="2.1.1.67"/>
    </reaction>
</comment>
<evidence type="ECO:0000313" key="9">
    <source>
        <dbReference type="EMBL" id="EIW90216.1"/>
    </source>
</evidence>
<evidence type="ECO:0000256" key="3">
    <source>
        <dbReference type="ARBA" id="ARBA00008145"/>
    </source>
</evidence>
<dbReference type="PANTHER" id="PTHR10259">
    <property type="entry name" value="THIOPURINE S-METHYLTRANSFERASE"/>
    <property type="match status" value="1"/>
</dbReference>
<evidence type="ECO:0000313" key="10">
    <source>
        <dbReference type="Proteomes" id="UP000035062"/>
    </source>
</evidence>
<evidence type="ECO:0000256" key="6">
    <source>
        <dbReference type="ARBA" id="ARBA00022603"/>
    </source>
</evidence>
<dbReference type="FunFam" id="3.40.50.150:FF:000101">
    <property type="entry name" value="Thiopurine S-methyltransferase"/>
    <property type="match status" value="1"/>
</dbReference>
<sequence length="239" mass="27484">MAKAATKALVLTAMEAVFWHQCWQQNQLGFQLTEPHPLLQQYLPRILAKRPDDCNEIVLPLCGKTPDLLFCQQFLPVQGFELSPIACQDFFREHNLAVSCQPWPDPELQFMHYQAERIQLWQGDFFQVPDKWVSDSALIYDRAALIALPAEMRQHYATKLMSWLVRGAELLVITLEYPQQERSGPPFSVPAAELTVLFPNCEIELLDTVDITGQGFGRRRMATSYLLEKIWTVRYKNGA</sequence>
<keyword evidence="7 9" id="KW-0808">Transferase</keyword>
<dbReference type="PROSITE" id="PS51585">
    <property type="entry name" value="SAM_MT_TPMT"/>
    <property type="match status" value="1"/>
</dbReference>
<dbReference type="eggNOG" id="COG0500">
    <property type="taxonomic scope" value="Bacteria"/>
</dbReference>
<dbReference type="RefSeq" id="WP_008982996.1">
    <property type="nucleotide sequence ID" value="NZ_AKKU01000001.1"/>
</dbReference>
<keyword evidence="5" id="KW-0963">Cytoplasm</keyword>
<gene>
    <name evidence="9" type="ORF">AGRI_00055</name>
</gene>
<keyword evidence="6 9" id="KW-0489">Methyltransferase</keyword>
<keyword evidence="8" id="KW-0949">S-adenosyl-L-methionine</keyword>
<dbReference type="Gene3D" id="3.40.50.150">
    <property type="entry name" value="Vaccinia Virus protein VP39"/>
    <property type="match status" value="1"/>
</dbReference>
<dbReference type="PIRSF" id="PIRSF023956">
    <property type="entry name" value="Thiopurine_S-methyltransferase"/>
    <property type="match status" value="1"/>
</dbReference>
<comment type="subcellular location">
    <subcellularLocation>
        <location evidence="2">Cytoplasm</location>
    </subcellularLocation>
</comment>
<dbReference type="STRING" id="1195246.AGRI_00055"/>
<dbReference type="SUPFAM" id="SSF53335">
    <property type="entry name" value="S-adenosyl-L-methionine-dependent methyltransferases"/>
    <property type="match status" value="1"/>
</dbReference>
<keyword evidence="10" id="KW-1185">Reference proteome</keyword>
<dbReference type="InterPro" id="IPR008854">
    <property type="entry name" value="TPMT"/>
</dbReference>
<evidence type="ECO:0000256" key="8">
    <source>
        <dbReference type="ARBA" id="ARBA00022691"/>
    </source>
</evidence>
<evidence type="ECO:0000256" key="7">
    <source>
        <dbReference type="ARBA" id="ARBA00022679"/>
    </source>
</evidence>
<dbReference type="GO" id="GO:0032259">
    <property type="term" value="P:methylation"/>
    <property type="evidence" value="ECO:0007669"/>
    <property type="project" value="UniProtKB-KW"/>
</dbReference>
<dbReference type="PANTHER" id="PTHR10259:SF11">
    <property type="entry name" value="THIOPURINE S-METHYLTRANSFERASE"/>
    <property type="match status" value="1"/>
</dbReference>
<comment type="similarity">
    <text evidence="3">Belongs to the class I-like SAM-binding methyltransferase superfamily. TPMT family.</text>
</comment>
<name>I8UAF8_9ALTE</name>
<dbReference type="InterPro" id="IPR025835">
    <property type="entry name" value="Thiopurine_S-MeTrfase"/>
</dbReference>
<evidence type="ECO:0000256" key="1">
    <source>
        <dbReference type="ARBA" id="ARBA00000903"/>
    </source>
</evidence>
<evidence type="ECO:0000256" key="2">
    <source>
        <dbReference type="ARBA" id="ARBA00004496"/>
    </source>
</evidence>
<protein>
    <recommendedName>
        <fullName evidence="4">thiopurine S-methyltransferase</fullName>
        <ecNumber evidence="4">2.1.1.67</ecNumber>
    </recommendedName>
</protein>